<evidence type="ECO:0000313" key="12">
    <source>
        <dbReference type="EMBL" id="RPA74906.1"/>
    </source>
</evidence>
<dbReference type="PANTHER" id="PTHR22883:SF480">
    <property type="entry name" value="PALMITOYLTRANSFERASE SWF1"/>
    <property type="match status" value="1"/>
</dbReference>
<keyword evidence="4 10" id="KW-1133">Transmembrane helix</keyword>
<keyword evidence="7" id="KW-0449">Lipoprotein</keyword>
<evidence type="ECO:0000256" key="7">
    <source>
        <dbReference type="ARBA" id="ARBA00023288"/>
    </source>
</evidence>
<comment type="similarity">
    <text evidence="10">Belongs to the DHHC palmitoyltransferase family.</text>
</comment>
<keyword evidence="2 10" id="KW-0808">Transferase</keyword>
<evidence type="ECO:0000256" key="8">
    <source>
        <dbReference type="ARBA" id="ARBA00023315"/>
    </source>
</evidence>
<dbReference type="Pfam" id="PF01529">
    <property type="entry name" value="DHHC"/>
    <property type="match status" value="1"/>
</dbReference>
<organism evidence="12 13">
    <name type="scientific">Ascobolus immersus RN42</name>
    <dbReference type="NCBI Taxonomy" id="1160509"/>
    <lineage>
        <taxon>Eukaryota</taxon>
        <taxon>Fungi</taxon>
        <taxon>Dikarya</taxon>
        <taxon>Ascomycota</taxon>
        <taxon>Pezizomycotina</taxon>
        <taxon>Pezizomycetes</taxon>
        <taxon>Pezizales</taxon>
        <taxon>Ascobolaceae</taxon>
        <taxon>Ascobolus</taxon>
    </lineage>
</organism>
<evidence type="ECO:0000259" key="11">
    <source>
        <dbReference type="Pfam" id="PF01529"/>
    </source>
</evidence>
<evidence type="ECO:0000256" key="4">
    <source>
        <dbReference type="ARBA" id="ARBA00022989"/>
    </source>
</evidence>
<dbReference type="GO" id="GO:0016020">
    <property type="term" value="C:membrane"/>
    <property type="evidence" value="ECO:0007669"/>
    <property type="project" value="UniProtKB-SubCell"/>
</dbReference>
<comment type="catalytic activity">
    <reaction evidence="9 10">
        <text>L-cysteinyl-[protein] + hexadecanoyl-CoA = S-hexadecanoyl-L-cysteinyl-[protein] + CoA</text>
        <dbReference type="Rhea" id="RHEA:36683"/>
        <dbReference type="Rhea" id="RHEA-COMP:10131"/>
        <dbReference type="Rhea" id="RHEA-COMP:11032"/>
        <dbReference type="ChEBI" id="CHEBI:29950"/>
        <dbReference type="ChEBI" id="CHEBI:57287"/>
        <dbReference type="ChEBI" id="CHEBI:57379"/>
        <dbReference type="ChEBI" id="CHEBI:74151"/>
        <dbReference type="EC" id="2.3.1.225"/>
    </reaction>
</comment>
<comment type="subcellular location">
    <subcellularLocation>
        <location evidence="1">Membrane</location>
        <topology evidence="1">Multi-pass membrane protein</topology>
    </subcellularLocation>
</comment>
<accession>A0A3N4HPK5</accession>
<dbReference type="InterPro" id="IPR001594">
    <property type="entry name" value="Palmitoyltrfase_DHHC"/>
</dbReference>
<evidence type="ECO:0000256" key="9">
    <source>
        <dbReference type="ARBA" id="ARBA00048048"/>
    </source>
</evidence>
<feature type="transmembrane region" description="Helical" evidence="10">
    <location>
        <begin position="78"/>
        <end position="102"/>
    </location>
</feature>
<evidence type="ECO:0000256" key="1">
    <source>
        <dbReference type="ARBA" id="ARBA00004141"/>
    </source>
</evidence>
<evidence type="ECO:0000313" key="13">
    <source>
        <dbReference type="Proteomes" id="UP000275078"/>
    </source>
</evidence>
<dbReference type="EC" id="2.3.1.225" evidence="10"/>
<keyword evidence="5 10" id="KW-0472">Membrane</keyword>
<evidence type="ECO:0000256" key="6">
    <source>
        <dbReference type="ARBA" id="ARBA00023139"/>
    </source>
</evidence>
<feature type="transmembrane region" description="Helical" evidence="10">
    <location>
        <begin position="198"/>
        <end position="216"/>
    </location>
</feature>
<protein>
    <recommendedName>
        <fullName evidence="10">Palmitoyltransferase</fullName>
        <ecNumber evidence="10">2.3.1.225</ecNumber>
    </recommendedName>
</protein>
<evidence type="ECO:0000256" key="3">
    <source>
        <dbReference type="ARBA" id="ARBA00022692"/>
    </source>
</evidence>
<dbReference type="EMBL" id="ML119777">
    <property type="protein sequence ID" value="RPA74906.1"/>
    <property type="molecule type" value="Genomic_DNA"/>
</dbReference>
<dbReference type="GO" id="GO:0005783">
    <property type="term" value="C:endoplasmic reticulum"/>
    <property type="evidence" value="ECO:0007669"/>
    <property type="project" value="TreeGrafter"/>
</dbReference>
<keyword evidence="6" id="KW-0564">Palmitate</keyword>
<keyword evidence="13" id="KW-1185">Reference proteome</keyword>
<keyword evidence="8 10" id="KW-0012">Acyltransferase</keyword>
<dbReference type="GO" id="GO:0006612">
    <property type="term" value="P:protein targeting to membrane"/>
    <property type="evidence" value="ECO:0007669"/>
    <property type="project" value="TreeGrafter"/>
</dbReference>
<sequence>MGLREAAILIGIVSASVCIALFGHIPALRHTPIGYIYRFFKRTLPHAILSTDKRLTGGAITGCLYDSGMFLATEKHPVIVIFYVFLITGGIGVFMLDSYAFLPARHQLLAPLICLLPYITLYKAIYSDPGTITPTNHSAAMTHYPFDHMLFFPGTTCRTCRFVKPARSKHCSICRRCISKMDHHCVWINNCVGRNNTLHFLAFLLATSLLLIYGAWQSAWVITQFVNSEIPPNYPKELIPWTDYITIWTSWMLDLPYTGSIFLLSLLTSLLAVGFTCYHLYLIYAGTTTNESSKWSDWSDDIRASLSYPSPTSPSAPPPPGIYIATKVPPEYAHLPPGLLSGNMAENERSARLEDKGSVNWPKRGEKYYARVEFPEETDERGEGWGGVLPKGEWGWERLEGLEPVENLYDLGFGANLKKVIWPDTV</sequence>
<evidence type="ECO:0000256" key="5">
    <source>
        <dbReference type="ARBA" id="ARBA00023136"/>
    </source>
</evidence>
<dbReference type="PANTHER" id="PTHR22883">
    <property type="entry name" value="ZINC FINGER DHHC DOMAIN CONTAINING PROTEIN"/>
    <property type="match status" value="1"/>
</dbReference>
<dbReference type="AlphaFoldDB" id="A0A3N4HPK5"/>
<dbReference type="STRING" id="1160509.A0A3N4HPK5"/>
<dbReference type="InterPro" id="IPR039859">
    <property type="entry name" value="PFA4/ZDH16/20/ERF2-like"/>
</dbReference>
<dbReference type="Proteomes" id="UP000275078">
    <property type="component" value="Unassembled WGS sequence"/>
</dbReference>
<feature type="transmembrane region" description="Helical" evidence="10">
    <location>
        <begin position="261"/>
        <end position="284"/>
    </location>
</feature>
<evidence type="ECO:0000256" key="10">
    <source>
        <dbReference type="RuleBase" id="RU079119"/>
    </source>
</evidence>
<evidence type="ECO:0000256" key="2">
    <source>
        <dbReference type="ARBA" id="ARBA00022679"/>
    </source>
</evidence>
<dbReference type="OrthoDB" id="9909019at2759"/>
<proteinExistence type="inferred from homology"/>
<feature type="domain" description="Palmitoyltransferase DHHC" evidence="11">
    <location>
        <begin position="155"/>
        <end position="295"/>
    </location>
</feature>
<dbReference type="GO" id="GO:0005794">
    <property type="term" value="C:Golgi apparatus"/>
    <property type="evidence" value="ECO:0007669"/>
    <property type="project" value="TreeGrafter"/>
</dbReference>
<feature type="transmembrane region" description="Helical" evidence="10">
    <location>
        <begin position="6"/>
        <end position="28"/>
    </location>
</feature>
<dbReference type="GO" id="GO:0019706">
    <property type="term" value="F:protein-cysteine S-palmitoyltransferase activity"/>
    <property type="evidence" value="ECO:0007669"/>
    <property type="project" value="UniProtKB-EC"/>
</dbReference>
<keyword evidence="3 10" id="KW-0812">Transmembrane</keyword>
<name>A0A3N4HPK5_ASCIM</name>
<comment type="domain">
    <text evidence="10">The DHHC domain is required for palmitoyltransferase activity.</text>
</comment>
<dbReference type="PROSITE" id="PS50216">
    <property type="entry name" value="DHHC"/>
    <property type="match status" value="1"/>
</dbReference>
<gene>
    <name evidence="12" type="ORF">BJ508DRAFT_332630</name>
</gene>
<reference evidence="12 13" key="1">
    <citation type="journal article" date="2018" name="Nat. Ecol. Evol.">
        <title>Pezizomycetes genomes reveal the molecular basis of ectomycorrhizal truffle lifestyle.</title>
        <authorList>
            <person name="Murat C."/>
            <person name="Payen T."/>
            <person name="Noel B."/>
            <person name="Kuo A."/>
            <person name="Morin E."/>
            <person name="Chen J."/>
            <person name="Kohler A."/>
            <person name="Krizsan K."/>
            <person name="Balestrini R."/>
            <person name="Da Silva C."/>
            <person name="Montanini B."/>
            <person name="Hainaut M."/>
            <person name="Levati E."/>
            <person name="Barry K.W."/>
            <person name="Belfiori B."/>
            <person name="Cichocki N."/>
            <person name="Clum A."/>
            <person name="Dockter R.B."/>
            <person name="Fauchery L."/>
            <person name="Guy J."/>
            <person name="Iotti M."/>
            <person name="Le Tacon F."/>
            <person name="Lindquist E.A."/>
            <person name="Lipzen A."/>
            <person name="Malagnac F."/>
            <person name="Mello A."/>
            <person name="Molinier V."/>
            <person name="Miyauchi S."/>
            <person name="Poulain J."/>
            <person name="Riccioni C."/>
            <person name="Rubini A."/>
            <person name="Sitrit Y."/>
            <person name="Splivallo R."/>
            <person name="Traeger S."/>
            <person name="Wang M."/>
            <person name="Zifcakova L."/>
            <person name="Wipf D."/>
            <person name="Zambonelli A."/>
            <person name="Paolocci F."/>
            <person name="Nowrousian M."/>
            <person name="Ottonello S."/>
            <person name="Baldrian P."/>
            <person name="Spatafora J.W."/>
            <person name="Henrissat B."/>
            <person name="Nagy L.G."/>
            <person name="Aury J.M."/>
            <person name="Wincker P."/>
            <person name="Grigoriev I.V."/>
            <person name="Bonfante P."/>
            <person name="Martin F.M."/>
        </authorList>
    </citation>
    <scope>NUCLEOTIDE SEQUENCE [LARGE SCALE GENOMIC DNA]</scope>
    <source>
        <strain evidence="12 13">RN42</strain>
    </source>
</reference>